<dbReference type="RefSeq" id="WP_006914569.1">
    <property type="nucleotide sequence ID" value="NZ_AFNV02000028.1"/>
</dbReference>
<keyword evidence="1" id="KW-0378">Hydrolase</keyword>
<reference evidence="1 2" key="1">
    <citation type="journal article" date="2011" name="J. Bacteriol.">
        <title>Genome sequence of Salinisphaera shabanensis, a gammaproteobacterium from the harsh, variable environment of the brine-seawater interface of the Shaban Deep in the Red Sea.</title>
        <authorList>
            <person name="Antunes A."/>
            <person name="Alam I."/>
            <person name="Bajic V.B."/>
            <person name="Stingl U."/>
        </authorList>
    </citation>
    <scope>NUCLEOTIDE SEQUENCE [LARGE SCALE GENOMIC DNA]</scope>
    <source>
        <strain evidence="1 2">E1L3A</strain>
    </source>
</reference>
<dbReference type="eggNOG" id="COG1752">
    <property type="taxonomic scope" value="Bacteria"/>
</dbReference>
<sequence>MDFHDVLTLRAGPAARAVLAKEGLSPRHVGAMAGAAGGPKWLILSALDRYLFSDWLYRDDAAQPIDLVGSSIGAWRFAAACHPHDPAGSIDTLERAYLDQFYSAKPTRDEISGTVRAILDTFLTDDVRDGVLSHPRFRMHVLTVRSRALTRSEARGALMFGSSLGALGNAFSRNSLRWFFERVVFSRGKGGLHWADAHLGDRAIELTAANVRDAVYASGNVPLVMRGVVDPAGAPVGVYRDGGIVDYHIDQPLLACEADAPLVLMPHYDERLVPGWFDKSLPWRRPRHAANTLLIGPGPALRDRLVERKVPDRKDFYRYAGRDDARLAAWQQAIDAGNLMRDAFIEFTDSADPARYVKPL</sequence>
<keyword evidence="2" id="KW-1185">Reference proteome</keyword>
<gene>
    <name evidence="1" type="ORF">SSPSH_003366</name>
</gene>
<dbReference type="SUPFAM" id="SSF52151">
    <property type="entry name" value="FabD/lysophospholipase-like"/>
    <property type="match status" value="1"/>
</dbReference>
<accession>U2FNL3</accession>
<dbReference type="InterPro" id="IPR016035">
    <property type="entry name" value="Acyl_Trfase/lysoPLipase"/>
</dbReference>
<dbReference type="GO" id="GO:0016787">
    <property type="term" value="F:hydrolase activity"/>
    <property type="evidence" value="ECO:0007669"/>
    <property type="project" value="UniProtKB-KW"/>
</dbReference>
<evidence type="ECO:0000313" key="2">
    <source>
        <dbReference type="Proteomes" id="UP000006242"/>
    </source>
</evidence>
<dbReference type="Proteomes" id="UP000006242">
    <property type="component" value="Unassembled WGS sequence"/>
</dbReference>
<reference evidence="1 2" key="2">
    <citation type="journal article" date="2013" name="PLoS ONE">
        <title>INDIGO - INtegrated Data Warehouse of MIcrobial GenOmes with Examples from the Red Sea Extremophiles.</title>
        <authorList>
            <person name="Alam I."/>
            <person name="Antunes A."/>
            <person name="Kamau A.A."/>
            <person name="Ba Alawi W."/>
            <person name="Kalkatawi M."/>
            <person name="Stingl U."/>
            <person name="Bajic V.B."/>
        </authorList>
    </citation>
    <scope>NUCLEOTIDE SEQUENCE [LARGE SCALE GENOMIC DNA]</scope>
    <source>
        <strain evidence="1 2">E1L3A</strain>
    </source>
</reference>
<dbReference type="STRING" id="1033802.SSPSH_003366"/>
<organism evidence="1 2">
    <name type="scientific">Salinisphaera shabanensis E1L3A</name>
    <dbReference type="NCBI Taxonomy" id="1033802"/>
    <lineage>
        <taxon>Bacteria</taxon>
        <taxon>Pseudomonadati</taxon>
        <taxon>Pseudomonadota</taxon>
        <taxon>Gammaproteobacteria</taxon>
        <taxon>Salinisphaerales</taxon>
        <taxon>Salinisphaeraceae</taxon>
        <taxon>Salinisphaera</taxon>
    </lineage>
</organism>
<protein>
    <submittedName>
        <fullName evidence="1">Alpha-beta hydrolase protein</fullName>
    </submittedName>
</protein>
<evidence type="ECO:0000313" key="1">
    <source>
        <dbReference type="EMBL" id="ERJ17779.1"/>
    </source>
</evidence>
<proteinExistence type="predicted"/>
<comment type="caution">
    <text evidence="1">The sequence shown here is derived from an EMBL/GenBank/DDBJ whole genome shotgun (WGS) entry which is preliminary data.</text>
</comment>
<dbReference type="OrthoDB" id="8586159at2"/>
<dbReference type="AlphaFoldDB" id="U2FNL3"/>
<dbReference type="EMBL" id="AFNV02000028">
    <property type="protein sequence ID" value="ERJ17779.1"/>
    <property type="molecule type" value="Genomic_DNA"/>
</dbReference>
<name>U2FNL3_9GAMM</name>